<dbReference type="Proteomes" id="UP001239111">
    <property type="component" value="Chromosome 3"/>
</dbReference>
<reference evidence="1" key="1">
    <citation type="submission" date="2023-04" db="EMBL/GenBank/DDBJ databases">
        <title>A chromosome-level genome assembly of the parasitoid wasp Eretmocerus hayati.</title>
        <authorList>
            <person name="Zhong Y."/>
            <person name="Liu S."/>
            <person name="Liu Y."/>
        </authorList>
    </citation>
    <scope>NUCLEOTIDE SEQUENCE</scope>
    <source>
        <strain evidence="1">ZJU_SS_LIU_2023</strain>
    </source>
</reference>
<sequence>MTRKKRLFEYKVDNKTTAPPAKKPNVATRSSIGNEKIQESDTKLGEVESLRVKEEQKSKSPEKQESREVLLELLNKQQNQFQKQQEQLQMLLEKVVSEPKDTTMVKMPSQAKKEGASAAKEKESKVLEQEDVEDTSDSSDDESGTII</sequence>
<dbReference type="EMBL" id="CM056743">
    <property type="protein sequence ID" value="KAJ8669202.1"/>
    <property type="molecule type" value="Genomic_DNA"/>
</dbReference>
<accession>A0ACC2NDP0</accession>
<protein>
    <submittedName>
        <fullName evidence="1">Uncharacterized protein</fullName>
    </submittedName>
</protein>
<organism evidence="1 2">
    <name type="scientific">Eretmocerus hayati</name>
    <dbReference type="NCBI Taxonomy" id="131215"/>
    <lineage>
        <taxon>Eukaryota</taxon>
        <taxon>Metazoa</taxon>
        <taxon>Ecdysozoa</taxon>
        <taxon>Arthropoda</taxon>
        <taxon>Hexapoda</taxon>
        <taxon>Insecta</taxon>
        <taxon>Pterygota</taxon>
        <taxon>Neoptera</taxon>
        <taxon>Endopterygota</taxon>
        <taxon>Hymenoptera</taxon>
        <taxon>Apocrita</taxon>
        <taxon>Proctotrupomorpha</taxon>
        <taxon>Chalcidoidea</taxon>
        <taxon>Aphelinidae</taxon>
        <taxon>Aphelininae</taxon>
        <taxon>Eretmocerus</taxon>
    </lineage>
</organism>
<name>A0ACC2NDP0_9HYME</name>
<proteinExistence type="predicted"/>
<gene>
    <name evidence="1" type="ORF">QAD02_000461</name>
</gene>
<evidence type="ECO:0000313" key="1">
    <source>
        <dbReference type="EMBL" id="KAJ8669202.1"/>
    </source>
</evidence>
<comment type="caution">
    <text evidence="1">The sequence shown here is derived from an EMBL/GenBank/DDBJ whole genome shotgun (WGS) entry which is preliminary data.</text>
</comment>
<keyword evidence="2" id="KW-1185">Reference proteome</keyword>
<evidence type="ECO:0000313" key="2">
    <source>
        <dbReference type="Proteomes" id="UP001239111"/>
    </source>
</evidence>